<dbReference type="EMBL" id="MF580956">
    <property type="protein sequence ID" value="AUO79019.1"/>
    <property type="molecule type" value="Genomic_DNA"/>
</dbReference>
<protein>
    <submittedName>
        <fullName evidence="1">Uncharacterized protein</fullName>
    </submittedName>
</protein>
<name>A0A2I6UGA8_9CAUD</name>
<sequence>MFYVKTENETPMIVESSTGPVYLRIDGVWKIMLGPNRLAPIGDGEKLAELNRFMRQKENSQ</sequence>
<evidence type="ECO:0000313" key="2">
    <source>
        <dbReference type="Proteomes" id="UP000241693"/>
    </source>
</evidence>
<accession>A0A2I6UGA8</accession>
<reference evidence="1 2" key="1">
    <citation type="submission" date="2017-07" db="EMBL/GenBank/DDBJ databases">
        <title>Characterization of ecologically diverse viruses infecting co-occurring strains of cosmopolitan hyperhalophilic Bacteroidetes.</title>
        <authorList>
            <person name="Villamor J."/>
            <person name="Ramos-Barbero M.D."/>
            <person name="Gonzalez-Torres P."/>
            <person name="Gabaldon T."/>
            <person name="Rollesso-Mora R."/>
            <person name="Meseguer I."/>
            <person name="Martinez-Garcia M."/>
            <person name="Santos F."/>
            <person name="Anton J."/>
        </authorList>
    </citation>
    <scope>NUCLEOTIDE SEQUENCE [LARGE SCALE GENOMIC DNA]</scope>
</reference>
<organism evidence="1 2">
    <name type="scientific">Salinibacter phage M8CC-19</name>
    <dbReference type="NCBI Taxonomy" id="2681613"/>
    <lineage>
        <taxon>Viruses</taxon>
        <taxon>Duplodnaviria</taxon>
        <taxon>Heunggongvirae</taxon>
        <taxon>Uroviricota</taxon>
        <taxon>Caudoviricetes</taxon>
        <taxon>Kryptosalinivirus</taxon>
        <taxon>Kryptosalinivirus M8CC19</taxon>
    </lineage>
</organism>
<dbReference type="Proteomes" id="UP000241693">
    <property type="component" value="Segment"/>
</dbReference>
<evidence type="ECO:0000313" key="1">
    <source>
        <dbReference type="EMBL" id="AUO79019.1"/>
    </source>
</evidence>
<proteinExistence type="predicted"/>
<dbReference type="KEGG" id="vg:40236183"/>
<keyword evidence="2" id="KW-1185">Reference proteome</keyword>
<dbReference type="RefSeq" id="YP_009639391.1">
    <property type="nucleotide sequence ID" value="NC_042349.1"/>
</dbReference>
<dbReference type="GeneID" id="40236183"/>